<organism evidence="3">
    <name type="scientific">Capitella teleta</name>
    <name type="common">Polychaete worm</name>
    <dbReference type="NCBI Taxonomy" id="283909"/>
    <lineage>
        <taxon>Eukaryota</taxon>
        <taxon>Metazoa</taxon>
        <taxon>Spiralia</taxon>
        <taxon>Lophotrochozoa</taxon>
        <taxon>Annelida</taxon>
        <taxon>Polychaeta</taxon>
        <taxon>Sedentaria</taxon>
        <taxon>Scolecida</taxon>
        <taxon>Capitellidae</taxon>
        <taxon>Capitella</taxon>
    </lineage>
</organism>
<feature type="compositionally biased region" description="Polar residues" evidence="1">
    <location>
        <begin position="628"/>
        <end position="639"/>
    </location>
</feature>
<feature type="compositionally biased region" description="Low complexity" evidence="1">
    <location>
        <begin position="608"/>
        <end position="617"/>
    </location>
</feature>
<dbReference type="Pfam" id="PF05018">
    <property type="entry name" value="CFA20_dom"/>
    <property type="match status" value="1"/>
</dbReference>
<dbReference type="AlphaFoldDB" id="R7UDH5"/>
<reference evidence="5" key="1">
    <citation type="submission" date="2012-12" db="EMBL/GenBank/DDBJ databases">
        <authorList>
            <person name="Hellsten U."/>
            <person name="Grimwood J."/>
            <person name="Chapman J.A."/>
            <person name="Shapiro H."/>
            <person name="Aerts A."/>
            <person name="Otillar R.P."/>
            <person name="Terry A.Y."/>
            <person name="Boore J.L."/>
            <person name="Simakov O."/>
            <person name="Marletaz F."/>
            <person name="Cho S.-J."/>
            <person name="Edsinger-Gonzales E."/>
            <person name="Havlak P."/>
            <person name="Kuo D.-H."/>
            <person name="Larsson T."/>
            <person name="Lv J."/>
            <person name="Arendt D."/>
            <person name="Savage R."/>
            <person name="Osoegawa K."/>
            <person name="de Jong P."/>
            <person name="Lindberg D.R."/>
            <person name="Seaver E.C."/>
            <person name="Weisblat D.A."/>
            <person name="Putnam N.H."/>
            <person name="Grigoriev I.V."/>
            <person name="Rokhsar D.S."/>
        </authorList>
    </citation>
    <scope>NUCLEOTIDE SEQUENCE</scope>
    <source>
        <strain evidence="5">I ESC-2004</strain>
    </source>
</reference>
<evidence type="ECO:0000259" key="2">
    <source>
        <dbReference type="Pfam" id="PF05018"/>
    </source>
</evidence>
<accession>R7UDH5</accession>
<dbReference type="EMBL" id="AMQN01008276">
    <property type="status" value="NOT_ANNOTATED_CDS"/>
    <property type="molecule type" value="Genomic_DNA"/>
</dbReference>
<dbReference type="OMA" id="KSHIAFG"/>
<feature type="compositionally biased region" description="Basic and acidic residues" evidence="1">
    <location>
        <begin position="426"/>
        <end position="439"/>
    </location>
</feature>
<dbReference type="STRING" id="283909.R7UDH5"/>
<keyword evidence="5" id="KW-1185">Reference proteome</keyword>
<evidence type="ECO:0000313" key="4">
    <source>
        <dbReference type="EnsemblMetazoa" id="CapteP199934"/>
    </source>
</evidence>
<protein>
    <recommendedName>
        <fullName evidence="2">CFA20 domain-containing protein</fullName>
    </recommendedName>
</protein>
<feature type="compositionally biased region" description="Basic residues" evidence="1">
    <location>
        <begin position="552"/>
        <end position="567"/>
    </location>
</feature>
<dbReference type="HOGENOM" id="CLU_017755_0_0_1"/>
<dbReference type="PANTHER" id="PTHR12458">
    <property type="entry name" value="ORF PROTEIN"/>
    <property type="match status" value="1"/>
</dbReference>
<feature type="region of interest" description="Disordered" evidence="1">
    <location>
        <begin position="506"/>
        <end position="596"/>
    </location>
</feature>
<evidence type="ECO:0000313" key="3">
    <source>
        <dbReference type="EMBL" id="ELU04029.1"/>
    </source>
</evidence>
<dbReference type="EMBL" id="KB302654">
    <property type="protein sequence ID" value="ELU04029.1"/>
    <property type="molecule type" value="Genomic_DNA"/>
</dbReference>
<feature type="compositionally biased region" description="Low complexity" evidence="1">
    <location>
        <begin position="440"/>
        <end position="451"/>
    </location>
</feature>
<feature type="region of interest" description="Disordered" evidence="1">
    <location>
        <begin position="608"/>
        <end position="639"/>
    </location>
</feature>
<reference evidence="4" key="3">
    <citation type="submission" date="2015-06" db="UniProtKB">
        <authorList>
            <consortium name="EnsemblMetazoa"/>
        </authorList>
    </citation>
    <scope>IDENTIFICATION</scope>
</reference>
<feature type="compositionally biased region" description="Basic and acidic residues" evidence="1">
    <location>
        <begin position="568"/>
        <end position="583"/>
    </location>
</feature>
<dbReference type="InterPro" id="IPR007714">
    <property type="entry name" value="CFA20_dom"/>
</dbReference>
<dbReference type="EnsemblMetazoa" id="CapteT199934">
    <property type="protein sequence ID" value="CapteP199934"/>
    <property type="gene ID" value="CapteG199934"/>
</dbReference>
<feature type="region of interest" description="Disordered" evidence="1">
    <location>
        <begin position="686"/>
        <end position="740"/>
    </location>
</feature>
<dbReference type="InterPro" id="IPR040441">
    <property type="entry name" value="CFA20/CFAP20DC"/>
</dbReference>
<feature type="compositionally biased region" description="Acidic residues" evidence="1">
    <location>
        <begin position="516"/>
        <end position="533"/>
    </location>
</feature>
<name>R7UDH5_CAPTE</name>
<gene>
    <name evidence="3" type="ORF">CAPTEDRAFT_199934</name>
</gene>
<dbReference type="Proteomes" id="UP000014760">
    <property type="component" value="Unassembled WGS sequence"/>
</dbReference>
<feature type="domain" description="CFA20" evidence="2">
    <location>
        <begin position="41"/>
        <end position="217"/>
    </location>
</feature>
<proteinExistence type="predicted"/>
<dbReference type="OrthoDB" id="10261083at2759"/>
<evidence type="ECO:0000256" key="1">
    <source>
        <dbReference type="SAM" id="MobiDB-lite"/>
    </source>
</evidence>
<feature type="compositionally biased region" description="Basic and acidic residues" evidence="1">
    <location>
        <begin position="359"/>
        <end position="368"/>
    </location>
</feature>
<reference evidence="3 5" key="2">
    <citation type="journal article" date="2013" name="Nature">
        <title>Insights into bilaterian evolution from three spiralian genomes.</title>
        <authorList>
            <person name="Simakov O."/>
            <person name="Marletaz F."/>
            <person name="Cho S.J."/>
            <person name="Edsinger-Gonzales E."/>
            <person name="Havlak P."/>
            <person name="Hellsten U."/>
            <person name="Kuo D.H."/>
            <person name="Larsson T."/>
            <person name="Lv J."/>
            <person name="Arendt D."/>
            <person name="Savage R."/>
            <person name="Osoegawa K."/>
            <person name="de Jong P."/>
            <person name="Grimwood J."/>
            <person name="Chapman J.A."/>
            <person name="Shapiro H."/>
            <person name="Aerts A."/>
            <person name="Otillar R.P."/>
            <person name="Terry A.Y."/>
            <person name="Boore J.L."/>
            <person name="Grigoriev I.V."/>
            <person name="Lindberg D.R."/>
            <person name="Seaver E.C."/>
            <person name="Weisblat D.A."/>
            <person name="Putnam N.H."/>
            <person name="Rokhsar D.S."/>
        </authorList>
    </citation>
    <scope>NUCLEOTIDE SEQUENCE</scope>
    <source>
        <strain evidence="3 5">I ESC-2004</strain>
    </source>
</reference>
<sequence>MAESQHYLCRVCEEGFRSASRLHLHEAACKSKKLKRYYINMFKNEYQGGPYFEIFSAQGKDPVAHWKLSSPGIKKSFDKEVKSFVFTLEGSAATTKMQLPKDGKQFLCLLQKYLIMQVNIPKGQDFAIDLGVVDSSGSKRRLVLSTTYKETQANPLHAKIPLTALRKSIVRFLHWLNLCLDLGSFVTDTWKGQTYKSVESICISGNCRLRRIFTMKNQAVDTTDDDELYGVCGTNDVKTDAIPRQCQLAPDVLQQTQVFDVTKVRLCEGRNKPQDASAVHQSVSCNDLDLSSSGGHKTHQDAYHIAFGTKVAGSSHQKKSSSSREGSGTSRHSKTSLRSRSESEESNNKTTSVSSNQDEYNHRERKNSDPGTNDYDPEVSIDKDSLRSSHTWTDGADNKDAIPFVRPHPPSQPSSGSRRKPRVKSAGKERTLPQREDGHSGLSSNCSSAGSMRHHSNQQSAIATAEAKVKLRKKLQNSESESDHSSHYASCASCAHEADDSISDVISALKSRDIETTTDGDDENTEENSEDENGVYTFCSPPKSAPRSGNNRVKKSYTKGHRTRMRKKSSEVPTRKDGAKPETDFVEANSSEDESIRSKVFHKQYLSSKSKPSGLLSVQPIADPAKSPGSSQTRMSISRKSLREIPKDVLRKSGGQKAYNVSKYQMADLSDSFEAHMLQSLKREAMEMNSDEEESNVTPRAEVPTKALSRSKLHYDDQDSSDDTSMSTLKSPSSVKQKPHNYQEEMIVLSNTFLSQSNPRDWGNVFSPPIVLPSTQQSTAQVLRDIPVEINKPNRTSEVTDTDGEEELDLLYDPVLNCYYDPKTCKYYELT</sequence>
<evidence type="ECO:0000313" key="5">
    <source>
        <dbReference type="Proteomes" id="UP000014760"/>
    </source>
</evidence>
<feature type="region of interest" description="Disordered" evidence="1">
    <location>
        <begin position="310"/>
        <end position="492"/>
    </location>
</feature>